<reference evidence="3 4" key="1">
    <citation type="journal article" date="2018" name="Nat. Ecol. Evol.">
        <title>Genomic signatures of mitonuclear coevolution across populations of Tigriopus californicus.</title>
        <authorList>
            <person name="Barreto F.S."/>
            <person name="Watson E.T."/>
            <person name="Lima T.G."/>
            <person name="Willett C.S."/>
            <person name="Edmands S."/>
            <person name="Li W."/>
            <person name="Burton R.S."/>
        </authorList>
    </citation>
    <scope>NUCLEOTIDE SEQUENCE [LARGE SCALE GENOMIC DNA]</scope>
    <source>
        <strain evidence="3 4">San Diego</strain>
    </source>
</reference>
<sequence length="744" mass="85642">MKTPKSENEFTPDWAMFVLESFFNEEEMKLTDIEIVQVQAQKNEVQGILSETFVVDVDFRHQGNEESKSIFVKVPLHGEPLYKVVNEREKIMFQDVLPKLQGFLDDHCQGFFRLPMPQLIHCQYDGRGEEDVFVMNNLLSEGYYNFNTSQCLDEDHMKAVLDGLSYLHGTGLAFKQSCGGLKATQSKLPGLEVQIQMYDLIGSSKMRDHFRKLFRPYLHFMEEAEPGLAKQTAYMKRMHKHILKVIENLENCGFDRLITLAHGDAKPNNFMFRKIEIDIEDLECEGIESILIDWQGGFLGSVANDLMWALFPYVERDKTLYLKAMEYYFDQLRNVLDSFGYSYQDLDLPDNFQDFSSLLKKCLVLEFLIVTVIKPIMSLENPDKLHKWHKETLKNTRRRFKKGVVKPNESEVFSSSRFPGFCRLYFNIATALGAFQEMGQIYFNEMKDSMFDQDKLDNHDSDDEDDQDLFSRVINAPQRTLIRATAVFTLVTSGKSKKMAEKDLHFGADFFLMKLLERKTMVDNIWNGVKVLCIGLALILSVYSLYSGSKDKPVTLEDINQLKSAIQDDEIRENVQLKMIKALNASLKSAEESRKRMQVVTMFDCYRTTRLSRAQVVYYDGCFVDTTQGGMNILTGIFTVKDPGVYQLSFTAKYVSSSKGRFGAWSDIYVNDTVVADSQREYNGNEMSSSESSTHTVMVMYPLVVGDLVKVQFNKDGSSYIHSDHDHDVHFTGRRISDLPNNRR</sequence>
<dbReference type="AlphaFoldDB" id="A0A553PL66"/>
<keyword evidence="4" id="KW-1185">Reference proteome</keyword>
<evidence type="ECO:0000259" key="2">
    <source>
        <dbReference type="SMART" id="SM00587"/>
    </source>
</evidence>
<dbReference type="SUPFAM" id="SSF49842">
    <property type="entry name" value="TNF-like"/>
    <property type="match status" value="1"/>
</dbReference>
<dbReference type="InterPro" id="IPR004119">
    <property type="entry name" value="EcKL"/>
</dbReference>
<name>A0A553PL66_TIGCA</name>
<organism evidence="3 4">
    <name type="scientific">Tigriopus californicus</name>
    <name type="common">Marine copepod</name>
    <dbReference type="NCBI Taxonomy" id="6832"/>
    <lineage>
        <taxon>Eukaryota</taxon>
        <taxon>Metazoa</taxon>
        <taxon>Ecdysozoa</taxon>
        <taxon>Arthropoda</taxon>
        <taxon>Crustacea</taxon>
        <taxon>Multicrustacea</taxon>
        <taxon>Hexanauplia</taxon>
        <taxon>Copepoda</taxon>
        <taxon>Harpacticoida</taxon>
        <taxon>Harpacticidae</taxon>
        <taxon>Tigriopus</taxon>
    </lineage>
</organism>
<dbReference type="InterPro" id="IPR015897">
    <property type="entry name" value="CHK_kinase-like"/>
</dbReference>
<dbReference type="InterPro" id="IPR011009">
    <property type="entry name" value="Kinase-like_dom_sf"/>
</dbReference>
<dbReference type="InterPro" id="IPR008983">
    <property type="entry name" value="Tumour_necrosis_fac-like_dom"/>
</dbReference>
<dbReference type="PANTHER" id="PTHR11012">
    <property type="entry name" value="PROTEIN KINASE-LIKE DOMAIN-CONTAINING"/>
    <property type="match status" value="1"/>
</dbReference>
<protein>
    <recommendedName>
        <fullName evidence="5">CHK kinase-like domain-containing protein</fullName>
    </recommendedName>
</protein>
<dbReference type="EMBL" id="VCGU01000003">
    <property type="protein sequence ID" value="TRY78402.1"/>
    <property type="molecule type" value="Genomic_DNA"/>
</dbReference>
<dbReference type="Gene3D" id="2.60.120.40">
    <property type="match status" value="1"/>
</dbReference>
<accession>A0A553PL66</accession>
<evidence type="ECO:0000313" key="4">
    <source>
        <dbReference type="Proteomes" id="UP000318571"/>
    </source>
</evidence>
<dbReference type="SMART" id="SM00587">
    <property type="entry name" value="CHK"/>
    <property type="match status" value="1"/>
</dbReference>
<dbReference type="InterPro" id="IPR001073">
    <property type="entry name" value="C1q_dom"/>
</dbReference>
<feature type="domain" description="CHK kinase-like" evidence="2">
    <location>
        <begin position="133"/>
        <end position="338"/>
    </location>
</feature>
<evidence type="ECO:0000313" key="3">
    <source>
        <dbReference type="EMBL" id="TRY78402.1"/>
    </source>
</evidence>
<dbReference type="Gene3D" id="3.90.1200.10">
    <property type="match status" value="1"/>
</dbReference>
<dbReference type="Pfam" id="PF02958">
    <property type="entry name" value="EcKL"/>
    <property type="match status" value="1"/>
</dbReference>
<dbReference type="SUPFAM" id="SSF56112">
    <property type="entry name" value="Protein kinase-like (PK-like)"/>
    <property type="match status" value="1"/>
</dbReference>
<gene>
    <name evidence="3" type="ORF">TCAL_10414</name>
</gene>
<dbReference type="Proteomes" id="UP000318571">
    <property type="component" value="Chromosome 11"/>
</dbReference>
<proteinExistence type="predicted"/>
<evidence type="ECO:0008006" key="5">
    <source>
        <dbReference type="Google" id="ProtNLM"/>
    </source>
</evidence>
<evidence type="ECO:0000259" key="1">
    <source>
        <dbReference type="SMART" id="SM00110"/>
    </source>
</evidence>
<dbReference type="PANTHER" id="PTHR11012:SF30">
    <property type="entry name" value="PROTEIN KINASE-LIKE DOMAIN-CONTAINING"/>
    <property type="match status" value="1"/>
</dbReference>
<dbReference type="OMA" id="SHTIGYE"/>
<dbReference type="Pfam" id="PF00386">
    <property type="entry name" value="C1q"/>
    <property type="match status" value="1"/>
</dbReference>
<comment type="caution">
    <text evidence="3">The sequence shown here is derived from an EMBL/GenBank/DDBJ whole genome shotgun (WGS) entry which is preliminary data.</text>
</comment>
<feature type="domain" description="C1q" evidence="1">
    <location>
        <begin position="592"/>
        <end position="739"/>
    </location>
</feature>
<dbReference type="SMART" id="SM00110">
    <property type="entry name" value="C1Q"/>
    <property type="match status" value="1"/>
</dbReference>